<keyword evidence="2" id="KW-1185">Reference proteome</keyword>
<proteinExistence type="predicted"/>
<gene>
    <name evidence="1" type="ORF">HDF13_001281</name>
</gene>
<comment type="caution">
    <text evidence="1">The sequence shown here is derived from an EMBL/GenBank/DDBJ whole genome shotgun (WGS) entry which is preliminary data.</text>
</comment>
<evidence type="ECO:0000313" key="1">
    <source>
        <dbReference type="EMBL" id="MBB5338948.1"/>
    </source>
</evidence>
<accession>A0ACC5NWH2</accession>
<evidence type="ECO:0000313" key="2">
    <source>
        <dbReference type="Proteomes" id="UP000569005"/>
    </source>
</evidence>
<name>A0ACC5NWH2_9BACT</name>
<dbReference type="EMBL" id="JACHEA010000001">
    <property type="protein sequence ID" value="MBB5338948.1"/>
    <property type="molecule type" value="Genomic_DNA"/>
</dbReference>
<reference evidence="1" key="1">
    <citation type="submission" date="2020-08" db="EMBL/GenBank/DDBJ databases">
        <title>Genomic Encyclopedia of Type Strains, Phase IV (KMG-V): Genome sequencing to study the core and pangenomes of soil and plant-associated prokaryotes.</title>
        <authorList>
            <person name="Whitman W."/>
        </authorList>
    </citation>
    <scope>NUCLEOTIDE SEQUENCE</scope>
    <source>
        <strain evidence="1">M8UP15</strain>
    </source>
</reference>
<organism evidence="1 2">
    <name type="scientific">Tunturiibacter gelidiferens</name>
    <dbReference type="NCBI Taxonomy" id="3069689"/>
    <lineage>
        <taxon>Bacteria</taxon>
        <taxon>Pseudomonadati</taxon>
        <taxon>Acidobacteriota</taxon>
        <taxon>Terriglobia</taxon>
        <taxon>Terriglobales</taxon>
        <taxon>Acidobacteriaceae</taxon>
        <taxon>Tunturiibacter</taxon>
    </lineage>
</organism>
<sequence>MITEVDSQRTQDELQENVKFVAPASTDEVLVAAAKLGDHQAFLELWTRHSSRVFKATYRITGNREDAEDAIQGAWMKAYLHLNTFDGRAQFTTWLTRIAINSSLMILRRKRARPETSMDIGDGDTPQWEIADQTKSVEDLYTGQERVERLKRAICRLQPTLRDVVEIHQSEDRSVKEVAELAGISVAATKSRLLRARKILRRLLV</sequence>
<protein>
    <submittedName>
        <fullName evidence="1">RNA polymerase sigma-70 factor (ECF subfamily)</fullName>
    </submittedName>
</protein>
<dbReference type="Proteomes" id="UP000569005">
    <property type="component" value="Unassembled WGS sequence"/>
</dbReference>